<dbReference type="GO" id="GO:0016139">
    <property type="term" value="P:glycoside catabolic process"/>
    <property type="evidence" value="ECO:0007669"/>
    <property type="project" value="TreeGrafter"/>
</dbReference>
<dbReference type="GO" id="GO:0006004">
    <property type="term" value="P:fucose metabolic process"/>
    <property type="evidence" value="ECO:0007669"/>
    <property type="project" value="InterPro"/>
</dbReference>
<comment type="similarity">
    <text evidence="2">Belongs to the glycosyl hydrolase 29 family.</text>
</comment>
<dbReference type="PANTHER" id="PTHR10030">
    <property type="entry name" value="ALPHA-L-FUCOSIDASE"/>
    <property type="match status" value="1"/>
</dbReference>
<protein>
    <recommendedName>
        <fullName evidence="3">alpha-L-fucosidase</fullName>
        <ecNumber evidence="3">3.2.1.51</ecNumber>
    </recommendedName>
</protein>
<feature type="site" description="May be important for catalysis" evidence="7">
    <location>
        <position position="245"/>
    </location>
</feature>
<dbReference type="RefSeq" id="WP_109747845.1">
    <property type="nucleotide sequence ID" value="NZ_JANKBI010000022.1"/>
</dbReference>
<keyword evidence="6" id="KW-0326">Glycosidase</keyword>
<dbReference type="GO" id="GO:0005764">
    <property type="term" value="C:lysosome"/>
    <property type="evidence" value="ECO:0007669"/>
    <property type="project" value="TreeGrafter"/>
</dbReference>
<evidence type="ECO:0000256" key="5">
    <source>
        <dbReference type="ARBA" id="ARBA00022801"/>
    </source>
</evidence>
<dbReference type="GO" id="GO:0004560">
    <property type="term" value="F:alpha-L-fucosidase activity"/>
    <property type="evidence" value="ECO:0007669"/>
    <property type="project" value="InterPro"/>
</dbReference>
<name>A0AB73T0E2_9FIRM</name>
<evidence type="ECO:0000256" key="6">
    <source>
        <dbReference type="ARBA" id="ARBA00023295"/>
    </source>
</evidence>
<dbReference type="Pfam" id="PF01120">
    <property type="entry name" value="Alpha_L_fucos"/>
    <property type="match status" value="1"/>
</dbReference>
<gene>
    <name evidence="9" type="ORF">C7383_11391</name>
</gene>
<dbReference type="SUPFAM" id="SSF51445">
    <property type="entry name" value="(Trans)glycosidases"/>
    <property type="match status" value="1"/>
</dbReference>
<dbReference type="InterPro" id="IPR000933">
    <property type="entry name" value="Glyco_hydro_29"/>
</dbReference>
<dbReference type="EC" id="3.2.1.51" evidence="3"/>
<evidence type="ECO:0000256" key="4">
    <source>
        <dbReference type="ARBA" id="ARBA00022729"/>
    </source>
</evidence>
<evidence type="ECO:0000256" key="7">
    <source>
        <dbReference type="PIRSR" id="PIRSR001092-1"/>
    </source>
</evidence>
<evidence type="ECO:0000256" key="2">
    <source>
        <dbReference type="ARBA" id="ARBA00007951"/>
    </source>
</evidence>
<dbReference type="InterPro" id="IPR016286">
    <property type="entry name" value="FUC_metazoa-typ"/>
</dbReference>
<comment type="caution">
    <text evidence="9">The sequence shown here is derived from an EMBL/GenBank/DDBJ whole genome shotgun (WGS) entry which is preliminary data.</text>
</comment>
<dbReference type="InterPro" id="IPR057739">
    <property type="entry name" value="Glyco_hydro_29_N"/>
</dbReference>
<reference evidence="9 10" key="1">
    <citation type="submission" date="2018-05" db="EMBL/GenBank/DDBJ databases">
        <authorList>
            <person name="Goeker M."/>
            <person name="Huntemann M."/>
            <person name="Clum A."/>
            <person name="Pillay M."/>
            <person name="Palaniappan K."/>
            <person name="Varghese N."/>
            <person name="Mikhailova N."/>
            <person name="Stamatis D."/>
            <person name="Reddy T."/>
            <person name="Daum C."/>
            <person name="Shapiro N."/>
            <person name="Ivanova N."/>
            <person name="Kyrpides N."/>
            <person name="Woyke T."/>
        </authorList>
    </citation>
    <scope>NUCLEOTIDE SEQUENCE [LARGE SCALE GENOMIC DNA]</scope>
    <source>
        <strain evidence="9 10">DSM 26524</strain>
    </source>
</reference>
<evidence type="ECO:0000256" key="1">
    <source>
        <dbReference type="ARBA" id="ARBA00004071"/>
    </source>
</evidence>
<proteinExistence type="inferred from homology"/>
<dbReference type="Proteomes" id="UP000245412">
    <property type="component" value="Unassembled WGS sequence"/>
</dbReference>
<keyword evidence="10" id="KW-1185">Reference proteome</keyword>
<dbReference type="EMBL" id="QGGY01000013">
    <property type="protein sequence ID" value="PWJ73305.1"/>
    <property type="molecule type" value="Genomic_DNA"/>
</dbReference>
<evidence type="ECO:0000313" key="9">
    <source>
        <dbReference type="EMBL" id="PWJ73305.1"/>
    </source>
</evidence>
<keyword evidence="5" id="KW-0378">Hydrolase</keyword>
<accession>A0AB73T0E2</accession>
<dbReference type="Gene3D" id="3.20.20.80">
    <property type="entry name" value="Glycosidases"/>
    <property type="match status" value="1"/>
</dbReference>
<organism evidence="9 10">
    <name type="scientific">Murimonas intestini</name>
    <dbReference type="NCBI Taxonomy" id="1337051"/>
    <lineage>
        <taxon>Bacteria</taxon>
        <taxon>Bacillati</taxon>
        <taxon>Bacillota</taxon>
        <taxon>Clostridia</taxon>
        <taxon>Lachnospirales</taxon>
        <taxon>Lachnospiraceae</taxon>
        <taxon>Murimonas</taxon>
    </lineage>
</organism>
<dbReference type="PIRSF" id="PIRSF001092">
    <property type="entry name" value="Alpha-L-fucosidase"/>
    <property type="match status" value="1"/>
</dbReference>
<evidence type="ECO:0000259" key="8">
    <source>
        <dbReference type="Pfam" id="PF01120"/>
    </source>
</evidence>
<dbReference type="AlphaFoldDB" id="A0AB73T0E2"/>
<feature type="domain" description="Glycoside hydrolase family 29 N-terminal" evidence="8">
    <location>
        <begin position="12"/>
        <end position="313"/>
    </location>
</feature>
<keyword evidence="4" id="KW-0732">Signal</keyword>
<dbReference type="PRINTS" id="PR00741">
    <property type="entry name" value="GLHYDRLASE29"/>
</dbReference>
<evidence type="ECO:0000313" key="10">
    <source>
        <dbReference type="Proteomes" id="UP000245412"/>
    </source>
</evidence>
<sequence length="441" mass="51566">MYFNYEVPEEFKWFPESRYGLFIHWGPYALTGRGEQALFRDHMNQREYEKMACGWNPQNYDPREWAAFCREAGFKYACLTTRHHDGYCLWDCKVTDYTSMRQAPHRDFVREYVEAFREAGLKIGLYYSWCDWRIPAYYEGPGKDQEKWDEMQQYIWKQVEELCTGYGKIDYFFFDGVWPRNAEDLKSRSLVEKMRQWQPSIMINNRLGFSTDPAQLLEHGGGNEEGDFGTPEHNVNPEGRLWEACRVSYWRWWGYHSGERFQETERLLDTLCTCASEGGNLILNVGPDADGRIPEEFRRRALEIGGWLKKYGEAVYGNDGGSMTEALTYGFQTIKGNDLYLIFRFWDGKTKFVLPDLTSGVVSAELMGTGEKLKFEKKGDDLILYGLPEKTEEPLFPVIKIECSTRPDTNSWGRQRLWEGDPGRVADWAREQRGSGLWTSI</sequence>
<evidence type="ECO:0000256" key="3">
    <source>
        <dbReference type="ARBA" id="ARBA00012662"/>
    </source>
</evidence>
<dbReference type="InterPro" id="IPR017853">
    <property type="entry name" value="GH"/>
</dbReference>
<comment type="function">
    <text evidence="1">Alpha-L-fucosidase is responsible for hydrolyzing the alpha-1,6-linked fucose joined to the reducing-end N-acetylglucosamine of the carbohydrate moieties of glycoproteins.</text>
</comment>
<dbReference type="PANTHER" id="PTHR10030:SF37">
    <property type="entry name" value="ALPHA-L-FUCOSIDASE-RELATED"/>
    <property type="match status" value="1"/>
</dbReference>
<dbReference type="SMART" id="SM00812">
    <property type="entry name" value="Alpha_L_fucos"/>
    <property type="match status" value="1"/>
</dbReference>